<evidence type="ECO:0000313" key="3">
    <source>
        <dbReference type="Proteomes" id="UP000665561"/>
    </source>
</evidence>
<protein>
    <submittedName>
        <fullName evidence="2">Metal-dependent hydrolase</fullName>
    </submittedName>
</protein>
<evidence type="ECO:0000313" key="2">
    <source>
        <dbReference type="EMBL" id="NBD23481.1"/>
    </source>
</evidence>
<accession>A0ABW9XLM6</accession>
<dbReference type="PANTHER" id="PTHR40031:SF1">
    <property type="entry name" value="MEMBRANE-BOUND METAL-DEPENDENT HYDROLASE"/>
    <property type="match status" value="1"/>
</dbReference>
<dbReference type="EMBL" id="JAAAMV010000002">
    <property type="protein sequence ID" value="NBD23481.1"/>
    <property type="molecule type" value="Genomic_DNA"/>
</dbReference>
<comment type="caution">
    <text evidence="2">The sequence shown here is derived from an EMBL/GenBank/DDBJ whole genome shotgun (WGS) entry which is preliminary data.</text>
</comment>
<name>A0ABW9XLM6_9BACL</name>
<keyword evidence="1" id="KW-0472">Membrane</keyword>
<feature type="transmembrane region" description="Helical" evidence="1">
    <location>
        <begin position="161"/>
        <end position="180"/>
    </location>
</feature>
<keyword evidence="2" id="KW-0378">Hydrolase</keyword>
<feature type="transmembrane region" description="Helical" evidence="1">
    <location>
        <begin position="133"/>
        <end position="155"/>
    </location>
</feature>
<keyword evidence="1" id="KW-0812">Transmembrane</keyword>
<dbReference type="GO" id="GO:0016787">
    <property type="term" value="F:hydrolase activity"/>
    <property type="evidence" value="ECO:0007669"/>
    <property type="project" value="UniProtKB-KW"/>
</dbReference>
<proteinExistence type="predicted"/>
<dbReference type="InterPro" id="IPR007404">
    <property type="entry name" value="YdjM-like"/>
</dbReference>
<keyword evidence="3" id="KW-1185">Reference proteome</keyword>
<evidence type="ECO:0000256" key="1">
    <source>
        <dbReference type="SAM" id="Phobius"/>
    </source>
</evidence>
<dbReference type="Proteomes" id="UP000665561">
    <property type="component" value="Unassembled WGS sequence"/>
</dbReference>
<gene>
    <name evidence="2" type="ORF">GT019_06315</name>
</gene>
<organism evidence="2 3">
    <name type="scientific">Paenibacillus glycinis</name>
    <dbReference type="NCBI Taxonomy" id="2697035"/>
    <lineage>
        <taxon>Bacteria</taxon>
        <taxon>Bacillati</taxon>
        <taxon>Bacillota</taxon>
        <taxon>Bacilli</taxon>
        <taxon>Bacillales</taxon>
        <taxon>Paenibacillaceae</taxon>
        <taxon>Paenibacillus</taxon>
    </lineage>
</organism>
<reference evidence="2 3" key="1">
    <citation type="submission" date="2020-01" db="EMBL/GenBank/DDBJ databases">
        <title>Paenibacillus soybeanensis sp. nov. isolated from the nodules of soybean (Glycine max(L.) Merr).</title>
        <authorList>
            <person name="Wang H."/>
        </authorList>
    </citation>
    <scope>NUCLEOTIDE SEQUENCE [LARGE SCALE GENOMIC DNA]</scope>
    <source>
        <strain evidence="2 3">T1</strain>
    </source>
</reference>
<feature type="transmembrane region" description="Helical" evidence="1">
    <location>
        <begin position="73"/>
        <end position="92"/>
    </location>
</feature>
<dbReference type="Pfam" id="PF04307">
    <property type="entry name" value="YdjM"/>
    <property type="match status" value="1"/>
</dbReference>
<dbReference type="PANTHER" id="PTHR40031">
    <property type="entry name" value="HYPOTHETICAL MEMBRANE SPANNING PROTEIN"/>
    <property type="match status" value="1"/>
</dbReference>
<keyword evidence="1" id="KW-1133">Transmembrane helix</keyword>
<dbReference type="RefSeq" id="WP_161741966.1">
    <property type="nucleotide sequence ID" value="NZ_JAAAMV010000002.1"/>
</dbReference>
<dbReference type="InterPro" id="IPR053170">
    <property type="entry name" value="Transcription_regulator"/>
</dbReference>
<sequence>MDTGSHLLFGVTLAGLAIANPVVAAHPELQHAVLAATLIGSHAPDFDSVMRLRGPSAYIRHHRGLTHSLPAPFLWAPLLGLPIAWLFGAQAWSGTVVLWTLIAVCFHIVLDLFNAYGVQCLRPFTQKWLHLDVLSLFDPYLFAAHGTAAMLWLFGYPHAVLVFRLVYGLTAVYLAWRLAVYRSVIGKLSAKYQLEDTRITMLPTLLGASWQFVADLGDEYLTGYYRNGRVNEVACLSKAKPENLADAAKATMGADGVRAFHHFSNRIHVKVQEKVDGYLVTWSDVRFWHHHGMPFSAAVTLDRNMNVLSEHIGWNKKSWQPPFV</sequence>
<feature type="transmembrane region" description="Helical" evidence="1">
    <location>
        <begin position="98"/>
        <end position="121"/>
    </location>
</feature>